<accession>A0ABR1ALG7</accession>
<dbReference type="PRINTS" id="PR00401">
    <property type="entry name" value="SH2DOMAIN"/>
</dbReference>
<reference evidence="5 6" key="1">
    <citation type="submission" date="2023-09" db="EMBL/GenBank/DDBJ databases">
        <title>Genomes of two closely related lineages of the louse Polyplax serrata with different host specificities.</title>
        <authorList>
            <person name="Martinu J."/>
            <person name="Tarabai H."/>
            <person name="Stefka J."/>
            <person name="Hypsa V."/>
        </authorList>
    </citation>
    <scope>NUCLEOTIDE SEQUENCE [LARGE SCALE GENOMIC DNA]</scope>
    <source>
        <strain evidence="5">98ZLc_SE</strain>
    </source>
</reference>
<proteinExistence type="predicted"/>
<dbReference type="EMBL" id="JAWJWF010000047">
    <property type="protein sequence ID" value="KAK6622139.1"/>
    <property type="molecule type" value="Genomic_DNA"/>
</dbReference>
<dbReference type="PROSITE" id="PS50001">
    <property type="entry name" value="SH2"/>
    <property type="match status" value="1"/>
</dbReference>
<evidence type="ECO:0000259" key="4">
    <source>
        <dbReference type="PROSITE" id="PS50001"/>
    </source>
</evidence>
<dbReference type="Pfam" id="PF00017">
    <property type="entry name" value="SH2"/>
    <property type="match status" value="1"/>
</dbReference>
<evidence type="ECO:0000256" key="3">
    <source>
        <dbReference type="SAM" id="MobiDB-lite"/>
    </source>
</evidence>
<comment type="caution">
    <text evidence="5">The sequence shown here is derived from an EMBL/GenBank/DDBJ whole genome shotgun (WGS) entry which is preliminary data.</text>
</comment>
<name>A0ABR1ALG7_POLSC</name>
<keyword evidence="6" id="KW-1185">Reference proteome</keyword>
<dbReference type="SMART" id="SM00252">
    <property type="entry name" value="SH2"/>
    <property type="match status" value="1"/>
</dbReference>
<evidence type="ECO:0000256" key="2">
    <source>
        <dbReference type="SAM" id="Coils"/>
    </source>
</evidence>
<evidence type="ECO:0000256" key="1">
    <source>
        <dbReference type="PROSITE-ProRule" id="PRU00191"/>
    </source>
</evidence>
<organism evidence="5 6">
    <name type="scientific">Polyplax serrata</name>
    <name type="common">Common mouse louse</name>
    <dbReference type="NCBI Taxonomy" id="468196"/>
    <lineage>
        <taxon>Eukaryota</taxon>
        <taxon>Metazoa</taxon>
        <taxon>Ecdysozoa</taxon>
        <taxon>Arthropoda</taxon>
        <taxon>Hexapoda</taxon>
        <taxon>Insecta</taxon>
        <taxon>Pterygota</taxon>
        <taxon>Neoptera</taxon>
        <taxon>Paraneoptera</taxon>
        <taxon>Psocodea</taxon>
        <taxon>Troctomorpha</taxon>
        <taxon>Phthiraptera</taxon>
        <taxon>Anoplura</taxon>
        <taxon>Polyplacidae</taxon>
        <taxon>Polyplax</taxon>
    </lineage>
</organism>
<evidence type="ECO:0000313" key="6">
    <source>
        <dbReference type="Proteomes" id="UP001359485"/>
    </source>
</evidence>
<dbReference type="PANTHER" id="PTHR46559">
    <property type="entry name" value="TYROSINE-PROTEIN PHOSPHATASE NON-RECEPTOR TYPE 11"/>
    <property type="match status" value="1"/>
</dbReference>
<dbReference type="InterPro" id="IPR036860">
    <property type="entry name" value="SH2_dom_sf"/>
</dbReference>
<feature type="compositionally biased region" description="Basic residues" evidence="3">
    <location>
        <begin position="1"/>
        <end position="12"/>
    </location>
</feature>
<gene>
    <name evidence="5" type="ORF">RUM44_001946</name>
</gene>
<feature type="coiled-coil region" evidence="2">
    <location>
        <begin position="53"/>
        <end position="80"/>
    </location>
</feature>
<dbReference type="Proteomes" id="UP001359485">
    <property type="component" value="Unassembled WGS sequence"/>
</dbReference>
<keyword evidence="2" id="KW-0175">Coiled coil</keyword>
<feature type="compositionally biased region" description="Polar residues" evidence="3">
    <location>
        <begin position="13"/>
        <end position="22"/>
    </location>
</feature>
<dbReference type="InterPro" id="IPR000980">
    <property type="entry name" value="SH2"/>
</dbReference>
<feature type="domain" description="SH2" evidence="4">
    <location>
        <begin position="290"/>
        <end position="365"/>
    </location>
</feature>
<feature type="region of interest" description="Disordered" evidence="3">
    <location>
        <begin position="1"/>
        <end position="22"/>
    </location>
</feature>
<evidence type="ECO:0000313" key="5">
    <source>
        <dbReference type="EMBL" id="KAK6622139.1"/>
    </source>
</evidence>
<keyword evidence="1" id="KW-0727">SH2 domain</keyword>
<dbReference type="Gene3D" id="3.30.505.10">
    <property type="entry name" value="SH2 domain"/>
    <property type="match status" value="1"/>
</dbReference>
<dbReference type="PANTHER" id="PTHR46559:SF3">
    <property type="entry name" value="TYROSINE-PROTEIN PHOSPHATASE NON-RECEPTOR TYPE"/>
    <property type="match status" value="1"/>
</dbReference>
<dbReference type="SUPFAM" id="SSF55550">
    <property type="entry name" value="SH2 domain"/>
    <property type="match status" value="1"/>
</dbReference>
<protein>
    <recommendedName>
        <fullName evidence="4">SH2 domain-containing protein</fullName>
    </recommendedName>
</protein>
<feature type="coiled-coil region" evidence="2">
    <location>
        <begin position="109"/>
        <end position="178"/>
    </location>
</feature>
<sequence length="365" mass="42193">MDKSCIKRKKSSHLNQSTDFSSNDLANMEEDIKEDKLKEAGSRIKNLVILNAWRQQREKNNLLEADVKNLTNQVEKLLLQTFALKQLLEAGETRVVQTNKDLKKVLNALEECKFQKKAVIHEKEQLESRLTAMEEQILLMENECKNKKNELITARQEAQNWEKQLDREREKLGKFKEDKKFVMDEVRFNGNQLVWQIRSFEQFSRLFNILQGKPNNPALPWDDTFGRNGPSSEVPKTVKTPRRQPTIIIVGKPPENPELINAVRAKVEKRQADEDERTEELEKSILEKTWFHPNISGVEAETVLLERGFDGSFLARPSRANPGDFTLSVRRNGEVTHIKIQNTGDFYDLYGGEKFATLSELASRL</sequence>